<reference evidence="2" key="1">
    <citation type="submission" date="2015-06" db="EMBL/GenBank/DDBJ databases">
        <authorList>
            <person name="Hoefler B.C."/>
            <person name="Straight P.D."/>
        </authorList>
    </citation>
    <scope>NUCLEOTIDE SEQUENCE</scope>
</reference>
<dbReference type="PANTHER" id="PTHR43372:SF3">
    <property type="entry name" value="AT07710P-RELATED"/>
    <property type="match status" value="1"/>
</dbReference>
<dbReference type="GO" id="GO:0016787">
    <property type="term" value="F:hydrolase activity"/>
    <property type="evidence" value="ECO:0007669"/>
    <property type="project" value="UniProtKB-KW"/>
</dbReference>
<accession>A0A0K8V9M5</accession>
<dbReference type="InterPro" id="IPR036928">
    <property type="entry name" value="AS_sf"/>
</dbReference>
<organism evidence="2">
    <name type="scientific">Bactrocera latifrons</name>
    <name type="common">Malaysian fruit fly</name>
    <name type="synonym">Chaetodacus latifrons</name>
    <dbReference type="NCBI Taxonomy" id="174628"/>
    <lineage>
        <taxon>Eukaryota</taxon>
        <taxon>Metazoa</taxon>
        <taxon>Ecdysozoa</taxon>
        <taxon>Arthropoda</taxon>
        <taxon>Hexapoda</taxon>
        <taxon>Insecta</taxon>
        <taxon>Pterygota</taxon>
        <taxon>Neoptera</taxon>
        <taxon>Endopterygota</taxon>
        <taxon>Diptera</taxon>
        <taxon>Brachycera</taxon>
        <taxon>Muscomorpha</taxon>
        <taxon>Tephritoidea</taxon>
        <taxon>Tephritidae</taxon>
        <taxon>Bactrocera</taxon>
        <taxon>Bactrocera</taxon>
    </lineage>
</organism>
<dbReference type="InterPro" id="IPR052739">
    <property type="entry name" value="FAAH2"/>
</dbReference>
<gene>
    <name evidence="2" type="primary">FAAH2_16</name>
    <name evidence="2" type="ORF">c1_g1_i1</name>
</gene>
<dbReference type="InterPro" id="IPR023631">
    <property type="entry name" value="Amidase_dom"/>
</dbReference>
<dbReference type="EMBL" id="GDHF01016816">
    <property type="protein sequence ID" value="JAI35498.1"/>
    <property type="molecule type" value="Transcribed_RNA"/>
</dbReference>
<dbReference type="Gene3D" id="3.90.1300.10">
    <property type="entry name" value="Amidase signature (AS) domain"/>
    <property type="match status" value="1"/>
</dbReference>
<dbReference type="GeneID" id="108975720"/>
<dbReference type="OrthoDB" id="6428749at2759"/>
<dbReference type="SUPFAM" id="SSF75304">
    <property type="entry name" value="Amidase signature (AS) enzymes"/>
    <property type="match status" value="1"/>
</dbReference>
<dbReference type="GO" id="GO:0012505">
    <property type="term" value="C:endomembrane system"/>
    <property type="evidence" value="ECO:0007669"/>
    <property type="project" value="TreeGrafter"/>
</dbReference>
<feature type="domain" description="Amidase" evidence="1">
    <location>
        <begin position="64"/>
        <end position="505"/>
    </location>
</feature>
<keyword evidence="2" id="KW-0378">Hydrolase</keyword>
<dbReference type="AlphaFoldDB" id="A0A0K8V9M5"/>
<dbReference type="Pfam" id="PF01425">
    <property type="entry name" value="Amidase"/>
    <property type="match status" value="1"/>
</dbReference>
<protein>
    <submittedName>
        <fullName evidence="2">Fatty-acid amide hydrolase 2</fullName>
    </submittedName>
</protein>
<name>A0A0K8V9M5_BACLA</name>
<evidence type="ECO:0000313" key="2">
    <source>
        <dbReference type="EMBL" id="JAI35498.1"/>
    </source>
</evidence>
<evidence type="ECO:0000259" key="1">
    <source>
        <dbReference type="Pfam" id="PF01425"/>
    </source>
</evidence>
<dbReference type="PANTHER" id="PTHR43372">
    <property type="entry name" value="FATTY-ACID AMIDE HYDROLASE"/>
    <property type="match status" value="1"/>
</dbReference>
<sequence length="530" mass="58879">MEFFLRLLQLIFKILYMIAYPLWCFFLPRKGPSTIPPIRDRLLTLSVGEVLELYKQRKLKSTRLVKAYFDRVIEVNSHIHAVVQDRFNEALEEAARADELIARTPDTELPALFNRQKLLGVPFTVKESCGLKDMPFRVGSRQRANIICHANGEAVNNLVAAGGIPILVSITPEYCFSMETNPATQQRCVNPHDSRRTAGGSSGGEGALNAAGASLFGIGSDIGGSIRYPSLFCGVFGHKPTGGITSIEGHFPNCKDKDCLEYLQMGPITRFGRDLSLLMEVMAGENAGLLDLSTPVETKDIKVFYALGFSGLNGLLHRSPSKEIKVSIMSAVKFLQTRVSHTQKMSMSAFKNSLEMSIGGLVLLKDFPYLINSSSTHKIREHLVEICKAVLTQSEYSNEALYFDALRRLNGCMRTEAMLRYKAEVEVLKSTFARMLGDNGVLFFPTFPVPALHTYSSLLALWNVDYTMIFNIIGFPTTHIPLGRDGDDLPVGFQVVAAPYKDKLCFQIARELEAAFCGWVIPTPHEFQPS</sequence>
<proteinExistence type="predicted"/>